<sequence>MRSAHILLQALSLLSLAAASALPAPVAEAAHQARGNNCLPAGVAQQLVNGFLSLISAFNSDTANAILADNFVDTSDSINYLAGIPLGSPTFPSKAAFEQGQGSQPAVPISLLKIDAVTCDGVIAFRWVAFPATGKLEVKGINILYTVHSRGKDSVGPGGWQISQVFSEFNSAAWIVDLGLPCNPPPATPGA</sequence>
<name>A0ACC3AHF8_9EURO</name>
<evidence type="ECO:0000313" key="1">
    <source>
        <dbReference type="EMBL" id="KAJ9662600.1"/>
    </source>
</evidence>
<organism evidence="1 2">
    <name type="scientific">Neophaeococcomyces mojaviensis</name>
    <dbReference type="NCBI Taxonomy" id="3383035"/>
    <lineage>
        <taxon>Eukaryota</taxon>
        <taxon>Fungi</taxon>
        <taxon>Dikarya</taxon>
        <taxon>Ascomycota</taxon>
        <taxon>Pezizomycotina</taxon>
        <taxon>Eurotiomycetes</taxon>
        <taxon>Chaetothyriomycetidae</taxon>
        <taxon>Chaetothyriales</taxon>
        <taxon>Chaetothyriales incertae sedis</taxon>
        <taxon>Neophaeococcomyces</taxon>
    </lineage>
</organism>
<proteinExistence type="predicted"/>
<evidence type="ECO:0000313" key="2">
    <source>
        <dbReference type="Proteomes" id="UP001172386"/>
    </source>
</evidence>
<protein>
    <submittedName>
        <fullName evidence="1">Uncharacterized protein</fullName>
    </submittedName>
</protein>
<keyword evidence="2" id="KW-1185">Reference proteome</keyword>
<dbReference type="Proteomes" id="UP001172386">
    <property type="component" value="Unassembled WGS sequence"/>
</dbReference>
<reference evidence="1" key="1">
    <citation type="submission" date="2022-10" db="EMBL/GenBank/DDBJ databases">
        <title>Culturing micro-colonial fungi from biological soil crusts in the Mojave desert and describing Neophaeococcomyces mojavensis, and introducing the new genera and species Taxawa tesnikishii.</title>
        <authorList>
            <person name="Kurbessoian T."/>
            <person name="Stajich J.E."/>
        </authorList>
    </citation>
    <scope>NUCLEOTIDE SEQUENCE</scope>
    <source>
        <strain evidence="1">JES_112</strain>
    </source>
</reference>
<gene>
    <name evidence="1" type="ORF">H2198_001272</name>
</gene>
<comment type="caution">
    <text evidence="1">The sequence shown here is derived from an EMBL/GenBank/DDBJ whole genome shotgun (WGS) entry which is preliminary data.</text>
</comment>
<dbReference type="EMBL" id="JAPDRQ010000014">
    <property type="protein sequence ID" value="KAJ9662600.1"/>
    <property type="molecule type" value="Genomic_DNA"/>
</dbReference>
<accession>A0ACC3AHF8</accession>